<feature type="transmembrane region" description="Helical" evidence="7">
    <location>
        <begin position="404"/>
        <end position="422"/>
    </location>
</feature>
<keyword evidence="2" id="KW-0813">Transport</keyword>
<keyword evidence="3 7" id="KW-0812">Transmembrane</keyword>
<evidence type="ECO:0000256" key="1">
    <source>
        <dbReference type="ARBA" id="ARBA00004141"/>
    </source>
</evidence>
<dbReference type="GO" id="GO:0022857">
    <property type="term" value="F:transmembrane transporter activity"/>
    <property type="evidence" value="ECO:0007669"/>
    <property type="project" value="InterPro"/>
</dbReference>
<dbReference type="Proteomes" id="UP000781932">
    <property type="component" value="Unassembled WGS sequence"/>
</dbReference>
<evidence type="ECO:0000313" key="10">
    <source>
        <dbReference type="Proteomes" id="UP000781932"/>
    </source>
</evidence>
<reference evidence="9" key="1">
    <citation type="submission" date="2020-03" db="EMBL/GenBank/DDBJ databases">
        <authorList>
            <person name="He L."/>
        </authorList>
    </citation>
    <scope>NUCLEOTIDE SEQUENCE</scope>
    <source>
        <strain evidence="9">CkLH20</strain>
    </source>
</reference>
<dbReference type="PANTHER" id="PTHR23511">
    <property type="entry name" value="SYNAPTIC VESICLE GLYCOPROTEIN 2"/>
    <property type="match status" value="1"/>
</dbReference>
<evidence type="ECO:0000256" key="5">
    <source>
        <dbReference type="ARBA" id="ARBA00023136"/>
    </source>
</evidence>
<evidence type="ECO:0000256" key="7">
    <source>
        <dbReference type="SAM" id="Phobius"/>
    </source>
</evidence>
<feature type="region of interest" description="Disordered" evidence="6">
    <location>
        <begin position="768"/>
        <end position="792"/>
    </location>
</feature>
<name>A0A9P6I0I7_9PEZI</name>
<feature type="region of interest" description="Disordered" evidence="6">
    <location>
        <begin position="1"/>
        <end position="21"/>
    </location>
</feature>
<dbReference type="Gene3D" id="1.20.1250.20">
    <property type="entry name" value="MFS general substrate transporter like domains"/>
    <property type="match status" value="1"/>
</dbReference>
<organism evidence="9 10">
    <name type="scientific">Colletotrichum karsti</name>
    <dbReference type="NCBI Taxonomy" id="1095194"/>
    <lineage>
        <taxon>Eukaryota</taxon>
        <taxon>Fungi</taxon>
        <taxon>Dikarya</taxon>
        <taxon>Ascomycota</taxon>
        <taxon>Pezizomycotina</taxon>
        <taxon>Sordariomycetes</taxon>
        <taxon>Hypocreomycetidae</taxon>
        <taxon>Glomerellales</taxon>
        <taxon>Glomerellaceae</taxon>
        <taxon>Colletotrichum</taxon>
        <taxon>Colletotrichum boninense species complex</taxon>
    </lineage>
</organism>
<dbReference type="SUPFAM" id="SSF103473">
    <property type="entry name" value="MFS general substrate transporter"/>
    <property type="match status" value="1"/>
</dbReference>
<dbReference type="InterPro" id="IPR020846">
    <property type="entry name" value="MFS_dom"/>
</dbReference>
<feature type="domain" description="Major facilitator superfamily (MFS) profile" evidence="8">
    <location>
        <begin position="66"/>
        <end position="551"/>
    </location>
</feature>
<evidence type="ECO:0000256" key="6">
    <source>
        <dbReference type="SAM" id="MobiDB-lite"/>
    </source>
</evidence>
<feature type="transmembrane region" description="Helical" evidence="7">
    <location>
        <begin position="207"/>
        <end position="229"/>
    </location>
</feature>
<gene>
    <name evidence="9" type="ORF">CkaCkLH20_07859</name>
</gene>
<keyword evidence="10" id="KW-1185">Reference proteome</keyword>
<keyword evidence="5 7" id="KW-0472">Membrane</keyword>
<comment type="subcellular location">
    <subcellularLocation>
        <location evidence="1">Membrane</location>
        <topology evidence="1">Multi-pass membrane protein</topology>
    </subcellularLocation>
</comment>
<dbReference type="EMBL" id="JAATWM020000025">
    <property type="protein sequence ID" value="KAF9874722.1"/>
    <property type="molecule type" value="Genomic_DNA"/>
</dbReference>
<reference evidence="9" key="2">
    <citation type="submission" date="2020-11" db="EMBL/GenBank/DDBJ databases">
        <title>Whole genome sequencing of Colletotrichum sp.</title>
        <authorList>
            <person name="Li H."/>
        </authorList>
    </citation>
    <scope>NUCLEOTIDE SEQUENCE</scope>
    <source>
        <strain evidence="9">CkLH20</strain>
    </source>
</reference>
<accession>A0A9P6I0I7</accession>
<proteinExistence type="predicted"/>
<dbReference type="AlphaFoldDB" id="A0A9P6I0I7"/>
<dbReference type="CDD" id="cd17316">
    <property type="entry name" value="MFS_SV2_like"/>
    <property type="match status" value="1"/>
</dbReference>
<sequence>MEHPNVTKRTSKSPATGNAEAAAIHATCDPSKLGDIENGPGDNRHGIDTRAIHVGVDASYEKKVAIMNEALIDIGMGSFQWKVFAMTGFGWFQFWMQAITIISAPVRNEFAVERIAFLTVAKYVGLVIGATAWPMTADFIGRKLAFNVTLLISSISGLVGAGAPNFVAIATFCAFIGLGTGGNQPVDSAIFLEFIPATHQYLLTMQSAFWSLGQAVAALIAWPLIANFSCPSGSPAGQCRYEDNLGWRYTYWAFGGLTLVMYLLRLCFRVYETPKYLLGRGLDREAVEVVQKIAARNGGSTWLSLEHFQTIDAELQVGNDDTSRSAPTIDNRGVLRRHLETFKPEKILTLFSTPRSALSTTLVLFLWCSIGMAFPLYNSFIPIFLENKGASQGDSSLSTTYRNYAIQAVCGIPASILGGFMVDMRRIGRKGTGTFACLGTGVFLFLFTKATTPAGVTGFTCAIAFFQNLVYGLLYSYTPELFPAPVRGSANGLVALFNRMSGLMAPIIAANGADRTSLEDFAYNQHELVSLIKRYYELLVEMAYFETEDVRWPHEPAGWSDSELDVDSLRLLGRNETVIDLLRHLPYPREDRTEIHSWAMAISYLREHWRPEEYGQPGWHQKDLCMLGLAPYDGHTPPNFICLTQDGSTVGIWWVIDTQRGCIYPHGGSYMLFGDEPPEAEEQWWLHAKAVTFAEFFNKVINDLSSLELVPLPATENHPAGVANHQREDAQAMRDLYREYGWPHAFRREEFRQAAVPARLTALREMFPHSDSEMDPAEIEALENEARESGHQ</sequence>
<dbReference type="PANTHER" id="PTHR23511:SF5">
    <property type="entry name" value="MAJOR FACILITATOR-TYPE TRANSPORTER HXNZ-RELATED"/>
    <property type="match status" value="1"/>
</dbReference>
<dbReference type="PROSITE" id="PS50850">
    <property type="entry name" value="MFS"/>
    <property type="match status" value="1"/>
</dbReference>
<comment type="caution">
    <text evidence="9">The sequence shown here is derived from an EMBL/GenBank/DDBJ whole genome shotgun (WGS) entry which is preliminary data.</text>
</comment>
<dbReference type="GeneID" id="62163649"/>
<evidence type="ECO:0000256" key="4">
    <source>
        <dbReference type="ARBA" id="ARBA00022989"/>
    </source>
</evidence>
<dbReference type="InterPro" id="IPR036259">
    <property type="entry name" value="MFS_trans_sf"/>
</dbReference>
<keyword evidence="4 7" id="KW-1133">Transmembrane helix</keyword>
<protein>
    <submittedName>
        <fullName evidence="9">Major facilitator superfamily transporter</fullName>
    </submittedName>
</protein>
<feature type="transmembrane region" description="Helical" evidence="7">
    <location>
        <begin position="434"/>
        <end position="450"/>
    </location>
</feature>
<feature type="transmembrane region" description="Helical" evidence="7">
    <location>
        <begin position="362"/>
        <end position="384"/>
    </location>
</feature>
<evidence type="ECO:0000256" key="2">
    <source>
        <dbReference type="ARBA" id="ARBA00022448"/>
    </source>
</evidence>
<evidence type="ECO:0000256" key="3">
    <source>
        <dbReference type="ARBA" id="ARBA00022692"/>
    </source>
</evidence>
<feature type="compositionally biased region" description="Acidic residues" evidence="6">
    <location>
        <begin position="773"/>
        <end position="783"/>
    </location>
</feature>
<feature type="transmembrane region" description="Helical" evidence="7">
    <location>
        <begin position="249"/>
        <end position="268"/>
    </location>
</feature>
<feature type="transmembrane region" description="Helical" evidence="7">
    <location>
        <begin position="115"/>
        <end position="133"/>
    </location>
</feature>
<dbReference type="InterPro" id="IPR011701">
    <property type="entry name" value="MFS"/>
</dbReference>
<dbReference type="GO" id="GO:0016020">
    <property type="term" value="C:membrane"/>
    <property type="evidence" value="ECO:0007669"/>
    <property type="project" value="UniProtKB-SubCell"/>
</dbReference>
<dbReference type="RefSeq" id="XP_038744183.1">
    <property type="nucleotide sequence ID" value="XM_038890575.1"/>
</dbReference>
<evidence type="ECO:0000259" key="8">
    <source>
        <dbReference type="PROSITE" id="PS50850"/>
    </source>
</evidence>
<dbReference type="OrthoDB" id="4139357at2759"/>
<evidence type="ECO:0000313" key="9">
    <source>
        <dbReference type="EMBL" id="KAF9874722.1"/>
    </source>
</evidence>
<dbReference type="Pfam" id="PF07690">
    <property type="entry name" value="MFS_1"/>
    <property type="match status" value="1"/>
</dbReference>